<feature type="region of interest" description="Disordered" evidence="3">
    <location>
        <begin position="43"/>
        <end position="63"/>
    </location>
</feature>
<sequence length="120" mass="13057">MFKLVISVALIAAIVAADHIDKDAQITSQTNEVNYDGTYQHSFSSSNGISVQESGTGGHYASGSAQYYSPEGVPIALTYTADENGYQPKGDHLPTPPPIPDHVLKTLEYIRTHPQPQEHY</sequence>
<dbReference type="OMA" id="NLEYTAD"/>
<dbReference type="InParanoid" id="A0A7R8UN53"/>
<accession>A0A7R8UN53</accession>
<evidence type="ECO:0008006" key="7">
    <source>
        <dbReference type="Google" id="ProtNLM"/>
    </source>
</evidence>
<evidence type="ECO:0000256" key="2">
    <source>
        <dbReference type="PROSITE-ProRule" id="PRU00497"/>
    </source>
</evidence>
<name>A0A7R8UN53_HERIL</name>
<evidence type="ECO:0000313" key="6">
    <source>
        <dbReference type="Proteomes" id="UP000594454"/>
    </source>
</evidence>
<dbReference type="Pfam" id="PF00379">
    <property type="entry name" value="Chitin_bind_4"/>
    <property type="match status" value="1"/>
</dbReference>
<dbReference type="PANTHER" id="PTHR10380">
    <property type="entry name" value="CUTICLE PROTEIN"/>
    <property type="match status" value="1"/>
</dbReference>
<dbReference type="GO" id="GO:0008010">
    <property type="term" value="F:structural constituent of chitin-based larval cuticle"/>
    <property type="evidence" value="ECO:0007669"/>
    <property type="project" value="TreeGrafter"/>
</dbReference>
<evidence type="ECO:0000313" key="5">
    <source>
        <dbReference type="EMBL" id="CAD7083577.1"/>
    </source>
</evidence>
<dbReference type="PROSITE" id="PS51155">
    <property type="entry name" value="CHIT_BIND_RR_2"/>
    <property type="match status" value="1"/>
</dbReference>
<feature type="chain" id="PRO_5031420150" description="Pupal cuticle protein Edg-78E" evidence="4">
    <location>
        <begin position="18"/>
        <end position="120"/>
    </location>
</feature>
<dbReference type="Proteomes" id="UP000594454">
    <property type="component" value="Chromosome 2"/>
</dbReference>
<dbReference type="InterPro" id="IPR050468">
    <property type="entry name" value="Cuticle_Struct_Prot"/>
</dbReference>
<proteinExistence type="predicted"/>
<feature type="compositionally biased region" description="Polar residues" evidence="3">
    <location>
        <begin position="43"/>
        <end position="54"/>
    </location>
</feature>
<dbReference type="EMBL" id="LR899010">
    <property type="protein sequence ID" value="CAD7083577.1"/>
    <property type="molecule type" value="Genomic_DNA"/>
</dbReference>
<keyword evidence="1 2" id="KW-0193">Cuticle</keyword>
<dbReference type="InterPro" id="IPR000618">
    <property type="entry name" value="Insect_cuticle"/>
</dbReference>
<reference evidence="5 6" key="1">
    <citation type="submission" date="2020-11" db="EMBL/GenBank/DDBJ databases">
        <authorList>
            <person name="Wallbank WR R."/>
            <person name="Pardo Diaz C."/>
            <person name="Kozak K."/>
            <person name="Martin S."/>
            <person name="Jiggins C."/>
            <person name="Moest M."/>
            <person name="Warren A I."/>
            <person name="Generalovic N T."/>
            <person name="Byers J.R.P. K."/>
            <person name="Montejo-Kovacevich G."/>
            <person name="Yen C E."/>
        </authorList>
    </citation>
    <scope>NUCLEOTIDE SEQUENCE [LARGE SCALE GENOMIC DNA]</scope>
</reference>
<dbReference type="InterPro" id="IPR031311">
    <property type="entry name" value="CHIT_BIND_RR_consensus"/>
</dbReference>
<evidence type="ECO:0000256" key="4">
    <source>
        <dbReference type="SAM" id="SignalP"/>
    </source>
</evidence>
<dbReference type="GO" id="GO:0062129">
    <property type="term" value="C:chitin-based extracellular matrix"/>
    <property type="evidence" value="ECO:0007669"/>
    <property type="project" value="TreeGrafter"/>
</dbReference>
<keyword evidence="6" id="KW-1185">Reference proteome</keyword>
<protein>
    <recommendedName>
        <fullName evidence="7">Pupal cuticle protein Edg-78E</fullName>
    </recommendedName>
</protein>
<evidence type="ECO:0000256" key="3">
    <source>
        <dbReference type="SAM" id="MobiDB-lite"/>
    </source>
</evidence>
<feature type="signal peptide" evidence="4">
    <location>
        <begin position="1"/>
        <end position="17"/>
    </location>
</feature>
<dbReference type="OrthoDB" id="6379191at2759"/>
<dbReference type="PANTHER" id="PTHR10380:SF238">
    <property type="entry name" value="CUTICULAR PROTEIN 65EA-RELATED"/>
    <property type="match status" value="1"/>
</dbReference>
<evidence type="ECO:0000256" key="1">
    <source>
        <dbReference type="ARBA" id="ARBA00022460"/>
    </source>
</evidence>
<dbReference type="PROSITE" id="PS00233">
    <property type="entry name" value="CHIT_BIND_RR_1"/>
    <property type="match status" value="1"/>
</dbReference>
<dbReference type="AlphaFoldDB" id="A0A7R8UN53"/>
<keyword evidence="4" id="KW-0732">Signal</keyword>
<organism evidence="5 6">
    <name type="scientific">Hermetia illucens</name>
    <name type="common">Black soldier fly</name>
    <dbReference type="NCBI Taxonomy" id="343691"/>
    <lineage>
        <taxon>Eukaryota</taxon>
        <taxon>Metazoa</taxon>
        <taxon>Ecdysozoa</taxon>
        <taxon>Arthropoda</taxon>
        <taxon>Hexapoda</taxon>
        <taxon>Insecta</taxon>
        <taxon>Pterygota</taxon>
        <taxon>Neoptera</taxon>
        <taxon>Endopterygota</taxon>
        <taxon>Diptera</taxon>
        <taxon>Brachycera</taxon>
        <taxon>Stratiomyomorpha</taxon>
        <taxon>Stratiomyidae</taxon>
        <taxon>Hermetiinae</taxon>
        <taxon>Hermetia</taxon>
    </lineage>
</organism>
<gene>
    <name evidence="5" type="ORF">HERILL_LOCUS6526</name>
</gene>